<reference evidence="3 4" key="1">
    <citation type="submission" date="2019-09" db="EMBL/GenBank/DDBJ databases">
        <title>Bird 10,000 Genomes (B10K) Project - Family phase.</title>
        <authorList>
            <person name="Zhang G."/>
        </authorList>
    </citation>
    <scope>NUCLEOTIDE SEQUENCE [LARGE SCALE GENOMIC DNA]</scope>
    <source>
        <strain evidence="3">B10K-DU-001-75</strain>
        <tissue evidence="3">Muscle</tissue>
    </source>
</reference>
<name>A0A7K5C8H1_MOTAL</name>
<dbReference type="EMBL" id="VXBE01007600">
    <property type="protein sequence ID" value="NWS03949.1"/>
    <property type="molecule type" value="Genomic_DNA"/>
</dbReference>
<accession>A0A7K5C8H1</accession>
<dbReference type="AlphaFoldDB" id="A0A7K5C8H1"/>
<feature type="region of interest" description="Disordered" evidence="1">
    <location>
        <begin position="27"/>
        <end position="58"/>
    </location>
</feature>
<feature type="domain" description="Smoothelin" evidence="2">
    <location>
        <begin position="59"/>
        <end position="108"/>
    </location>
</feature>
<evidence type="ECO:0000259" key="2">
    <source>
        <dbReference type="Pfam" id="PF12510"/>
    </source>
</evidence>
<proteinExistence type="predicted"/>
<feature type="non-terminal residue" evidence="3">
    <location>
        <position position="1"/>
    </location>
</feature>
<protein>
    <submittedName>
        <fullName evidence="3">SMTN protein</fullName>
    </submittedName>
</protein>
<evidence type="ECO:0000313" key="4">
    <source>
        <dbReference type="Proteomes" id="UP000532252"/>
    </source>
</evidence>
<organism evidence="3 4">
    <name type="scientific">Motacilla alba</name>
    <name type="common">White wagtail</name>
    <name type="synonym">Pied wagtail</name>
    <dbReference type="NCBI Taxonomy" id="45807"/>
    <lineage>
        <taxon>Eukaryota</taxon>
        <taxon>Metazoa</taxon>
        <taxon>Chordata</taxon>
        <taxon>Craniata</taxon>
        <taxon>Vertebrata</taxon>
        <taxon>Euteleostomi</taxon>
        <taxon>Archelosauria</taxon>
        <taxon>Archosauria</taxon>
        <taxon>Dinosauria</taxon>
        <taxon>Saurischia</taxon>
        <taxon>Theropoda</taxon>
        <taxon>Coelurosauria</taxon>
        <taxon>Aves</taxon>
        <taxon>Neognathae</taxon>
        <taxon>Neoaves</taxon>
        <taxon>Telluraves</taxon>
        <taxon>Australaves</taxon>
        <taxon>Passeriformes</taxon>
        <taxon>Passeroidea</taxon>
        <taxon>Motacillidae</taxon>
        <taxon>Motacilla</taxon>
    </lineage>
</organism>
<dbReference type="Pfam" id="PF12510">
    <property type="entry name" value="Smoothelin"/>
    <property type="match status" value="1"/>
</dbReference>
<comment type="caution">
    <text evidence="3">The sequence shown here is derived from an EMBL/GenBank/DDBJ whole genome shotgun (WGS) entry which is preliminary data.</text>
</comment>
<evidence type="ECO:0000313" key="3">
    <source>
        <dbReference type="EMBL" id="NWS03949.1"/>
    </source>
</evidence>
<evidence type="ECO:0000256" key="1">
    <source>
        <dbReference type="SAM" id="MobiDB-lite"/>
    </source>
</evidence>
<dbReference type="InterPro" id="IPR022189">
    <property type="entry name" value="SMTN"/>
</dbReference>
<dbReference type="Proteomes" id="UP000532252">
    <property type="component" value="Unassembled WGS sequence"/>
</dbReference>
<keyword evidence="4" id="KW-1185">Reference proteome</keyword>
<feature type="non-terminal residue" evidence="3">
    <location>
        <position position="127"/>
    </location>
</feature>
<gene>
    <name evidence="3" type="primary">Smtn_1</name>
    <name evidence="3" type="ORF">MOTALB_R09692</name>
</gene>
<sequence>EATLDLAERRRIRSAIRELQRQELERDEEMLASKRFRPERSSHRHDNKENWPQSRRLEEEQQEALAALSEQLEAITSVEELTKLLRAAGEYEERKLIRAAIRKLRAEEIEGEAPFPCSGGEALESVR</sequence>